<accession>A0ABT9MPP9</accession>
<evidence type="ECO:0000313" key="2">
    <source>
        <dbReference type="Proteomes" id="UP001240984"/>
    </source>
</evidence>
<reference evidence="1 2" key="1">
    <citation type="submission" date="2023-07" db="EMBL/GenBank/DDBJ databases">
        <title>Sequencing the genomes of 1000 actinobacteria strains.</title>
        <authorList>
            <person name="Klenk H.-P."/>
        </authorList>
    </citation>
    <scope>NUCLEOTIDE SEQUENCE [LARGE SCALE GENOMIC DNA]</scope>
    <source>
        <strain evidence="1 2">DSM 44710</strain>
    </source>
</reference>
<evidence type="ECO:0000313" key="1">
    <source>
        <dbReference type="EMBL" id="MDP9793377.1"/>
    </source>
</evidence>
<dbReference type="EMBL" id="JAUSRA010000001">
    <property type="protein sequence ID" value="MDP9793377.1"/>
    <property type="molecule type" value="Genomic_DNA"/>
</dbReference>
<organism evidence="1 2">
    <name type="scientific">Catenuloplanes nepalensis</name>
    <dbReference type="NCBI Taxonomy" id="587533"/>
    <lineage>
        <taxon>Bacteria</taxon>
        <taxon>Bacillati</taxon>
        <taxon>Actinomycetota</taxon>
        <taxon>Actinomycetes</taxon>
        <taxon>Micromonosporales</taxon>
        <taxon>Micromonosporaceae</taxon>
        <taxon>Catenuloplanes</taxon>
    </lineage>
</organism>
<proteinExistence type="predicted"/>
<sequence length="90" mass="9190">MFGAGEGPHAAGDFLPDFDHANFAFGRVVVERAVSRVSGKAQVVVDAVRHPAGQRGQFPADLGVLAGVVLDPDQGSVAERGDPGGQNLPG</sequence>
<dbReference type="Proteomes" id="UP001240984">
    <property type="component" value="Unassembled WGS sequence"/>
</dbReference>
<comment type="caution">
    <text evidence="1">The sequence shown here is derived from an EMBL/GenBank/DDBJ whole genome shotgun (WGS) entry which is preliminary data.</text>
</comment>
<keyword evidence="2" id="KW-1185">Reference proteome</keyword>
<name>A0ABT9MPP9_9ACTN</name>
<protein>
    <submittedName>
        <fullName evidence="1">Uncharacterized protein</fullName>
    </submittedName>
</protein>
<gene>
    <name evidence="1" type="ORF">J2S43_001889</name>
</gene>